<protein>
    <submittedName>
        <fullName evidence="3">Pleckstrin homology domain-containing family D member 1-like isoform X1</fullName>
    </submittedName>
</protein>
<dbReference type="Proteomes" id="UP000515135">
    <property type="component" value="Unplaced"/>
</dbReference>
<evidence type="ECO:0000313" key="2">
    <source>
        <dbReference type="Proteomes" id="UP000515135"/>
    </source>
</evidence>
<keyword evidence="2" id="KW-1185">Reference proteome</keyword>
<gene>
    <name evidence="3" type="primary">LOC109471089</name>
</gene>
<feature type="compositionally biased region" description="Polar residues" evidence="1">
    <location>
        <begin position="231"/>
        <end position="243"/>
    </location>
</feature>
<sequence>MAMSGTIIFTLYFPSKLLPWQLTVNLTGTSGWSILQSSGRVTWKNAQLGEAMIQTLEQQGLQMAKEKQEYINQIHTQVHELCSEREEKEELERITKELEEEKKKVEKVAEQLSMEQENVRTELDQTVEALKAIEEEKQSLHTTASDLQHSLQLLADEKEKILAEVEEKEKLTQKLADENTSLAKTTNSFKGTLKDIEDKMRSIEQEKEEAAQRLLEKEELARQLEREKDSYSAQAQELQSSLDDLSAQKEMTESELREEVVARLNTEKRLRQAEDALERLDLALRDLISEQKASNGNRSSQMVADVGSLKTTFRTLEAQQALDRLEVTVAECALQCNDLMNLECQCQIIADIATIRQFFEECAQEAKVDADKPVIMKNALHARKNYVRKAATIRFKRTKSTSSASAPSSRQKGLFSPCSARRTARMVNSDPQLRHSMIGTLAEVERDLQVMYKDQV</sequence>
<feature type="region of interest" description="Disordered" evidence="1">
    <location>
        <begin position="225"/>
        <end position="244"/>
    </location>
</feature>
<dbReference type="AlphaFoldDB" id="A0A6P4YN80"/>
<accession>A0A6P4YN80</accession>
<organism evidence="2 3">
    <name type="scientific">Branchiostoma belcheri</name>
    <name type="common">Amphioxus</name>
    <dbReference type="NCBI Taxonomy" id="7741"/>
    <lineage>
        <taxon>Eukaryota</taxon>
        <taxon>Metazoa</taxon>
        <taxon>Chordata</taxon>
        <taxon>Cephalochordata</taxon>
        <taxon>Leptocardii</taxon>
        <taxon>Amphioxiformes</taxon>
        <taxon>Branchiostomatidae</taxon>
        <taxon>Branchiostoma</taxon>
    </lineage>
</organism>
<dbReference type="GeneID" id="109471089"/>
<name>A0A6P4YN80_BRABE</name>
<reference evidence="3" key="1">
    <citation type="submission" date="2025-08" db="UniProtKB">
        <authorList>
            <consortium name="RefSeq"/>
        </authorList>
    </citation>
    <scope>IDENTIFICATION</scope>
    <source>
        <tissue evidence="3">Gonad</tissue>
    </source>
</reference>
<proteinExistence type="predicted"/>
<dbReference type="PANTHER" id="PTHR14383:SF1">
    <property type="entry name" value="PLECKSTRIN HOMOLOGY DOMAIN-CONTAINING FAMILY D MEMBER 1"/>
    <property type="match status" value="1"/>
</dbReference>
<dbReference type="RefSeq" id="XP_019625848.1">
    <property type="nucleotide sequence ID" value="XM_019770289.1"/>
</dbReference>
<evidence type="ECO:0000256" key="1">
    <source>
        <dbReference type="SAM" id="MobiDB-lite"/>
    </source>
</evidence>
<evidence type="ECO:0000313" key="3">
    <source>
        <dbReference type="RefSeq" id="XP_019625848.1"/>
    </source>
</evidence>
<dbReference type="PANTHER" id="PTHR14383">
    <property type="entry name" value="SWAP-70 RECOMBINASE"/>
    <property type="match status" value="1"/>
</dbReference>
<dbReference type="OrthoDB" id="185175at2759"/>
<dbReference type="KEGG" id="bbel:109471089"/>